<dbReference type="SUPFAM" id="SSF103473">
    <property type="entry name" value="MFS general substrate transporter"/>
    <property type="match status" value="1"/>
</dbReference>
<dbReference type="Gene3D" id="1.20.1250.20">
    <property type="entry name" value="MFS general substrate transporter like domains"/>
    <property type="match status" value="1"/>
</dbReference>
<feature type="transmembrane region" description="Helical" evidence="1">
    <location>
        <begin position="48"/>
        <end position="67"/>
    </location>
</feature>
<dbReference type="NCBIfam" id="NF037959">
    <property type="entry name" value="MFS_SpdSyn"/>
    <property type="match status" value="1"/>
</dbReference>
<evidence type="ECO:0000313" key="3">
    <source>
        <dbReference type="Proteomes" id="UP001147700"/>
    </source>
</evidence>
<keyword evidence="1" id="KW-0812">Transmembrane</keyword>
<dbReference type="EMBL" id="JAPCID010000009">
    <property type="protein sequence ID" value="MDA0137390.1"/>
    <property type="molecule type" value="Genomic_DNA"/>
</dbReference>
<sequence>MSAAAVRRAPAPWGFVELVKFVSGITTLAAELAAARLIAPAFGASTIVWANTIAIALAALAIGYWLGGRLADRHPTARAMARGGLAGAVMVALIPLVAIPLLGVTEDSLGEFGGSFLVQLLLVAPPLVMLGALTPWSIRLRVDSLDGAGDATGRLYALSTAGGLVGNFAAALALIPLVGTTWTFIIAAGLLALTCAPKAWSSKPA</sequence>
<protein>
    <submittedName>
        <fullName evidence="2">Fused MFS/spermidine synthase</fullName>
    </submittedName>
</protein>
<keyword evidence="1" id="KW-0472">Membrane</keyword>
<feature type="transmembrane region" description="Helical" evidence="1">
    <location>
        <begin position="21"/>
        <end position="42"/>
    </location>
</feature>
<dbReference type="RefSeq" id="WP_202955723.1">
    <property type="nucleotide sequence ID" value="NZ_JAPCID010000009.1"/>
</dbReference>
<dbReference type="InterPro" id="IPR036259">
    <property type="entry name" value="MFS_trans_sf"/>
</dbReference>
<evidence type="ECO:0000313" key="2">
    <source>
        <dbReference type="EMBL" id="MDA0137390.1"/>
    </source>
</evidence>
<dbReference type="Proteomes" id="UP001147700">
    <property type="component" value="Unassembled WGS sequence"/>
</dbReference>
<feature type="transmembrane region" description="Helical" evidence="1">
    <location>
        <begin position="79"/>
        <end position="104"/>
    </location>
</feature>
<keyword evidence="1" id="KW-1133">Transmembrane helix</keyword>
<name>A0ABT4RFU6_9ACTN</name>
<reference evidence="2" key="1">
    <citation type="submission" date="2022-10" db="EMBL/GenBank/DDBJ databases">
        <title>The WGS of Solirubrobacter sp. CPCC 204708.</title>
        <authorList>
            <person name="Jiang Z."/>
        </authorList>
    </citation>
    <scope>NUCLEOTIDE SEQUENCE</scope>
    <source>
        <strain evidence="2">CPCC 204708</strain>
    </source>
</reference>
<feature type="transmembrane region" description="Helical" evidence="1">
    <location>
        <begin position="155"/>
        <end position="175"/>
    </location>
</feature>
<organism evidence="2 3">
    <name type="scientific">Solirubrobacter deserti</name>
    <dbReference type="NCBI Taxonomy" id="2282478"/>
    <lineage>
        <taxon>Bacteria</taxon>
        <taxon>Bacillati</taxon>
        <taxon>Actinomycetota</taxon>
        <taxon>Thermoleophilia</taxon>
        <taxon>Solirubrobacterales</taxon>
        <taxon>Solirubrobacteraceae</taxon>
        <taxon>Solirubrobacter</taxon>
    </lineage>
</organism>
<evidence type="ECO:0000256" key="1">
    <source>
        <dbReference type="SAM" id="Phobius"/>
    </source>
</evidence>
<feature type="transmembrane region" description="Helical" evidence="1">
    <location>
        <begin position="116"/>
        <end position="134"/>
    </location>
</feature>
<accession>A0ABT4RFU6</accession>
<gene>
    <name evidence="2" type="ORF">OJ962_07790</name>
</gene>
<keyword evidence="3" id="KW-1185">Reference proteome</keyword>
<comment type="caution">
    <text evidence="2">The sequence shown here is derived from an EMBL/GenBank/DDBJ whole genome shotgun (WGS) entry which is preliminary data.</text>
</comment>
<proteinExistence type="predicted"/>